<proteinExistence type="predicted"/>
<dbReference type="InterPro" id="IPR044696">
    <property type="entry name" value="WIP1/2/3"/>
</dbReference>
<feature type="coiled-coil region" evidence="1">
    <location>
        <begin position="483"/>
        <end position="513"/>
    </location>
</feature>
<feature type="compositionally biased region" description="Basic and acidic residues" evidence="2">
    <location>
        <begin position="273"/>
        <end position="293"/>
    </location>
</feature>
<dbReference type="Gramene" id="PUZ47587">
    <property type="protein sequence ID" value="PUZ47587"/>
    <property type="gene ID" value="GQ55_7G177700"/>
</dbReference>
<dbReference type="PANTHER" id="PTHR34562:SF7">
    <property type="entry name" value="OS04G0471300 PROTEIN"/>
    <property type="match status" value="1"/>
</dbReference>
<dbReference type="PANTHER" id="PTHR34562">
    <property type="entry name" value="WPP DOMAIN-INTERACTING PROTEIN 2"/>
    <property type="match status" value="1"/>
</dbReference>
<reference evidence="3 4" key="1">
    <citation type="submission" date="2018-04" db="EMBL/GenBank/DDBJ databases">
        <title>WGS assembly of Panicum hallii var. hallii HAL2.</title>
        <authorList>
            <person name="Lovell J."/>
            <person name="Jenkins J."/>
            <person name="Lowry D."/>
            <person name="Mamidi S."/>
            <person name="Sreedasyam A."/>
            <person name="Weng X."/>
            <person name="Barry K."/>
            <person name="Bonette J."/>
            <person name="Campitelli B."/>
            <person name="Daum C."/>
            <person name="Gordon S."/>
            <person name="Gould B."/>
            <person name="Lipzen A."/>
            <person name="MacQueen A."/>
            <person name="Palacio-Mejia J."/>
            <person name="Plott C."/>
            <person name="Shakirov E."/>
            <person name="Shu S."/>
            <person name="Yoshinaga Y."/>
            <person name="Zane M."/>
            <person name="Rokhsar D."/>
            <person name="Grimwood J."/>
            <person name="Schmutz J."/>
            <person name="Juenger T."/>
        </authorList>
    </citation>
    <scope>NUCLEOTIDE SEQUENCE [LARGE SCALE GENOMIC DNA]</scope>
    <source>
        <strain evidence="4">cv. HAL2</strain>
    </source>
</reference>
<name>A0A2T7CW58_9POAL</name>
<keyword evidence="4" id="KW-1185">Reference proteome</keyword>
<feature type="region of interest" description="Disordered" evidence="2">
    <location>
        <begin position="273"/>
        <end position="327"/>
    </location>
</feature>
<dbReference type="AlphaFoldDB" id="A0A2T7CW58"/>
<feature type="compositionally biased region" description="Acidic residues" evidence="2">
    <location>
        <begin position="294"/>
        <end position="309"/>
    </location>
</feature>
<keyword evidence="1" id="KW-0175">Coiled coil</keyword>
<gene>
    <name evidence="3" type="ORF">GQ55_7G177700</name>
</gene>
<protein>
    <submittedName>
        <fullName evidence="3">Uncharacterized protein</fullName>
    </submittedName>
</protein>
<sequence length="555" mass="62582">MVLLESVTTAKDLGQLSPEPPLGSSLVGMDRGEVTQLGGESFNRQEKLAELRFMDIKRASLGPGAGREIIIRLLPELPFHEKARVPKLALPWLAWQDHCFVKASPRKCSTLGRWRRARRQSRNNPLQLNIDFLVLATSYSLGIIGPKMIGDCNRERVRVKDFGVAGKGRKTHRRAIRGQGHASLVKSCLVASDAVDAFSSYRLLMNYDGDCNRKRVRVKDFGVAGKGHKAHRRGIRDKRHVSFVESYLIASDAGDAFSNYSYRHRTMLMNYDGDRSEDRQSEEVQSAYRRDSDIGEEMVISEEQTDDNDWSWVNQGKDGDPLAESVSSLHTTQQVLESEIQKLSELGKELEGEESTSGNKDQDVIVLPSSEVDMLELNEKMEHLEQKLKEASNTIREKDLRLSKLQILISTADSPAPEEEEATASVDQLVAELECHLLEKLEAEVQCLVMLKARQSWQVRAEDRAALEEQEASPAGATMLLKLRETEGRIVTLKEQVDRLEVREKELHRATEALRVQSRTFKVSLFGLVQLVMLCFSLKVFFARVPVPFDEVVPT</sequence>
<dbReference type="STRING" id="1504633.A0A2T7CW58"/>
<evidence type="ECO:0000313" key="4">
    <source>
        <dbReference type="Proteomes" id="UP000244336"/>
    </source>
</evidence>
<dbReference type="OrthoDB" id="680851at2759"/>
<organism evidence="3 4">
    <name type="scientific">Panicum hallii var. hallii</name>
    <dbReference type="NCBI Taxonomy" id="1504633"/>
    <lineage>
        <taxon>Eukaryota</taxon>
        <taxon>Viridiplantae</taxon>
        <taxon>Streptophyta</taxon>
        <taxon>Embryophyta</taxon>
        <taxon>Tracheophyta</taxon>
        <taxon>Spermatophyta</taxon>
        <taxon>Magnoliopsida</taxon>
        <taxon>Liliopsida</taxon>
        <taxon>Poales</taxon>
        <taxon>Poaceae</taxon>
        <taxon>PACMAD clade</taxon>
        <taxon>Panicoideae</taxon>
        <taxon>Panicodae</taxon>
        <taxon>Paniceae</taxon>
        <taxon>Panicinae</taxon>
        <taxon>Panicum</taxon>
        <taxon>Panicum sect. Panicum</taxon>
    </lineage>
</organism>
<feature type="coiled-coil region" evidence="1">
    <location>
        <begin position="333"/>
        <end position="401"/>
    </location>
</feature>
<evidence type="ECO:0000313" key="3">
    <source>
        <dbReference type="EMBL" id="PUZ47587.1"/>
    </source>
</evidence>
<evidence type="ECO:0000256" key="1">
    <source>
        <dbReference type="SAM" id="Coils"/>
    </source>
</evidence>
<dbReference type="Proteomes" id="UP000244336">
    <property type="component" value="Chromosome 7"/>
</dbReference>
<dbReference type="EMBL" id="CM009755">
    <property type="protein sequence ID" value="PUZ47587.1"/>
    <property type="molecule type" value="Genomic_DNA"/>
</dbReference>
<evidence type="ECO:0000256" key="2">
    <source>
        <dbReference type="SAM" id="MobiDB-lite"/>
    </source>
</evidence>
<accession>A0A2T7CW58</accession>